<sequence>MMDSESSALVIFVTAGSEIEAENIAMALVQDRLTACVSIVPKIRSIYIWEEKLEKEEEILLIIKTREALFERVRGRVKELHSYSVPEIIALPVTNALKEYLDWIFEVTV</sequence>
<dbReference type="InterPro" id="IPR015867">
    <property type="entry name" value="N-reg_PII/ATP_PRibTrfase_C"/>
</dbReference>
<dbReference type="Pfam" id="PF03091">
    <property type="entry name" value="CutA1"/>
    <property type="match status" value="1"/>
</dbReference>
<dbReference type="InterPro" id="IPR004323">
    <property type="entry name" value="Ion_tolerance_CutA"/>
</dbReference>
<dbReference type="GO" id="GO:0010038">
    <property type="term" value="P:response to metal ion"/>
    <property type="evidence" value="ECO:0007669"/>
    <property type="project" value="InterPro"/>
</dbReference>
<dbReference type="EMBL" id="JAFGIX010000025">
    <property type="protein sequence ID" value="MBN1572572.1"/>
    <property type="molecule type" value="Genomic_DNA"/>
</dbReference>
<protein>
    <submittedName>
        <fullName evidence="2">Divalent-cation tolerance protein CutA</fullName>
    </submittedName>
</protein>
<dbReference type="PANTHER" id="PTHR23419">
    <property type="entry name" value="DIVALENT CATION TOLERANCE CUTA-RELATED"/>
    <property type="match status" value="1"/>
</dbReference>
<dbReference type="SUPFAM" id="SSF54913">
    <property type="entry name" value="GlnB-like"/>
    <property type="match status" value="1"/>
</dbReference>
<reference evidence="2" key="2">
    <citation type="submission" date="2021-01" db="EMBL/GenBank/DDBJ databases">
        <authorList>
            <person name="Hahn C.R."/>
            <person name="Youssef N.H."/>
            <person name="Elshahed M."/>
        </authorList>
    </citation>
    <scope>NUCLEOTIDE SEQUENCE</scope>
    <source>
        <strain evidence="2">Zod_Metabat.24</strain>
    </source>
</reference>
<proteinExistence type="inferred from homology"/>
<dbReference type="Proteomes" id="UP000809273">
    <property type="component" value="Unassembled WGS sequence"/>
</dbReference>
<dbReference type="Gene3D" id="3.30.70.120">
    <property type="match status" value="1"/>
</dbReference>
<accession>A0A9D8KDP7</accession>
<evidence type="ECO:0000313" key="2">
    <source>
        <dbReference type="EMBL" id="MBN1572572.1"/>
    </source>
</evidence>
<evidence type="ECO:0000256" key="1">
    <source>
        <dbReference type="ARBA" id="ARBA00010169"/>
    </source>
</evidence>
<dbReference type="AlphaFoldDB" id="A0A9D8KDP7"/>
<dbReference type="PANTHER" id="PTHR23419:SF8">
    <property type="entry name" value="FI09726P"/>
    <property type="match status" value="1"/>
</dbReference>
<dbReference type="InterPro" id="IPR011322">
    <property type="entry name" value="N-reg_PII-like_a/b"/>
</dbReference>
<name>A0A9D8KDP7_9DELT</name>
<evidence type="ECO:0000313" key="3">
    <source>
        <dbReference type="Proteomes" id="UP000809273"/>
    </source>
</evidence>
<comment type="similarity">
    <text evidence="1">Belongs to the CutA family.</text>
</comment>
<dbReference type="GO" id="GO:0005507">
    <property type="term" value="F:copper ion binding"/>
    <property type="evidence" value="ECO:0007669"/>
    <property type="project" value="TreeGrafter"/>
</dbReference>
<comment type="caution">
    <text evidence="2">The sequence shown here is derived from an EMBL/GenBank/DDBJ whole genome shotgun (WGS) entry which is preliminary data.</text>
</comment>
<reference evidence="2" key="1">
    <citation type="journal article" date="2021" name="Environ. Microbiol.">
        <title>Genomic characterization of three novel Desulfobacterota classes expand the metabolic and phylogenetic diversity of the phylum.</title>
        <authorList>
            <person name="Murphy C.L."/>
            <person name="Biggerstaff J."/>
            <person name="Eichhorn A."/>
            <person name="Ewing E."/>
            <person name="Shahan R."/>
            <person name="Soriano D."/>
            <person name="Stewart S."/>
            <person name="VanMol K."/>
            <person name="Walker R."/>
            <person name="Walters P."/>
            <person name="Elshahed M.S."/>
            <person name="Youssef N.H."/>
        </authorList>
    </citation>
    <scope>NUCLEOTIDE SEQUENCE</scope>
    <source>
        <strain evidence="2">Zod_Metabat.24</strain>
    </source>
</reference>
<organism evidence="2 3">
    <name type="scientific">Candidatus Zymogenus saltonus</name>
    <dbReference type="NCBI Taxonomy" id="2844893"/>
    <lineage>
        <taxon>Bacteria</taxon>
        <taxon>Deltaproteobacteria</taxon>
        <taxon>Candidatus Zymogenia</taxon>
        <taxon>Candidatus Zymogeniales</taxon>
        <taxon>Candidatus Zymogenaceae</taxon>
        <taxon>Candidatus Zymogenus</taxon>
    </lineage>
</organism>
<gene>
    <name evidence="2" type="ORF">JW984_05170</name>
</gene>